<evidence type="ECO:0000256" key="2">
    <source>
        <dbReference type="ARBA" id="ARBA00022692"/>
    </source>
</evidence>
<evidence type="ECO:0000256" key="5">
    <source>
        <dbReference type="SAM" id="Phobius"/>
    </source>
</evidence>
<evidence type="ECO:0000313" key="7">
    <source>
        <dbReference type="EMBL" id="OLF49822.1"/>
    </source>
</evidence>
<feature type="transmembrane region" description="Helical" evidence="5">
    <location>
        <begin position="187"/>
        <end position="215"/>
    </location>
</feature>
<dbReference type="Proteomes" id="UP000186437">
    <property type="component" value="Unassembled WGS sequence"/>
</dbReference>
<evidence type="ECO:0000313" key="8">
    <source>
        <dbReference type="EMBL" id="SUN08161.1"/>
    </source>
</evidence>
<feature type="transmembrane region" description="Helical" evidence="5">
    <location>
        <begin position="39"/>
        <end position="56"/>
    </location>
</feature>
<dbReference type="GO" id="GO:0016020">
    <property type="term" value="C:membrane"/>
    <property type="evidence" value="ECO:0007669"/>
    <property type="project" value="UniProtKB-SubCell"/>
</dbReference>
<dbReference type="PANTHER" id="PTHR37422">
    <property type="entry name" value="TEICHURONIC ACID BIOSYNTHESIS PROTEIN TUAE"/>
    <property type="match status" value="1"/>
</dbReference>
<dbReference type="EMBL" id="UHEN01000001">
    <property type="protein sequence ID" value="SUN08161.1"/>
    <property type="molecule type" value="Genomic_DNA"/>
</dbReference>
<keyword evidence="8" id="KW-0436">Ligase</keyword>
<evidence type="ECO:0000256" key="3">
    <source>
        <dbReference type="ARBA" id="ARBA00022989"/>
    </source>
</evidence>
<comment type="subcellular location">
    <subcellularLocation>
        <location evidence="1">Membrane</location>
        <topology evidence="1">Multi-pass membrane protein</topology>
    </subcellularLocation>
</comment>
<dbReference type="OrthoDB" id="1808577at2"/>
<feature type="transmembrane region" description="Helical" evidence="5">
    <location>
        <begin position="68"/>
        <end position="86"/>
    </location>
</feature>
<evidence type="ECO:0000256" key="1">
    <source>
        <dbReference type="ARBA" id="ARBA00004141"/>
    </source>
</evidence>
<evidence type="ECO:0000256" key="4">
    <source>
        <dbReference type="ARBA" id="ARBA00023136"/>
    </source>
</evidence>
<keyword evidence="9" id="KW-1185">Reference proteome</keyword>
<dbReference type="AlphaFoldDB" id="A0A1Q8EDG3"/>
<gene>
    <name evidence="7" type="ORF">BU200_05225</name>
    <name evidence="8" type="ORF">NCTC12957_01750</name>
</gene>
<feature type="transmembrane region" description="Helical" evidence="5">
    <location>
        <begin position="92"/>
        <end position="110"/>
    </location>
</feature>
<evidence type="ECO:0000313" key="10">
    <source>
        <dbReference type="Proteomes" id="UP000255213"/>
    </source>
</evidence>
<dbReference type="RefSeq" id="WP_075099169.1">
    <property type="nucleotide sequence ID" value="NZ_MSJL01000019.1"/>
</dbReference>
<dbReference type="PANTHER" id="PTHR37422:SF13">
    <property type="entry name" value="LIPOPOLYSACCHARIDE BIOSYNTHESIS PROTEIN PA4999-RELATED"/>
    <property type="match status" value="1"/>
</dbReference>
<keyword evidence="3 5" id="KW-1133">Transmembrane helix</keyword>
<dbReference type="InterPro" id="IPR007016">
    <property type="entry name" value="O-antigen_ligase-rel_domated"/>
</dbReference>
<organism evidence="7 9">
    <name type="scientific">Streptococcus acidominimus</name>
    <dbReference type="NCBI Taxonomy" id="1326"/>
    <lineage>
        <taxon>Bacteria</taxon>
        <taxon>Bacillati</taxon>
        <taxon>Bacillota</taxon>
        <taxon>Bacilli</taxon>
        <taxon>Lactobacillales</taxon>
        <taxon>Streptococcaceae</taxon>
        <taxon>Streptococcus</taxon>
    </lineage>
</organism>
<dbReference type="Pfam" id="PF04932">
    <property type="entry name" value="Wzy_C"/>
    <property type="match status" value="1"/>
</dbReference>
<evidence type="ECO:0000313" key="9">
    <source>
        <dbReference type="Proteomes" id="UP000186437"/>
    </source>
</evidence>
<proteinExistence type="predicted"/>
<dbReference type="GO" id="GO:0016874">
    <property type="term" value="F:ligase activity"/>
    <property type="evidence" value="ECO:0007669"/>
    <property type="project" value="UniProtKB-KW"/>
</dbReference>
<keyword evidence="2 5" id="KW-0812">Transmembrane</keyword>
<reference evidence="9" key="1">
    <citation type="submission" date="2016-12" db="EMBL/GenBank/DDBJ databases">
        <authorList>
            <person name="Gulvik C.A."/>
        </authorList>
    </citation>
    <scope>NUCLEOTIDE SEQUENCE [LARGE SCALE GENOMIC DNA]</scope>
    <source>
        <strain evidence="9">ATCC 51725</strain>
    </source>
</reference>
<feature type="transmembrane region" description="Helical" evidence="5">
    <location>
        <begin position="122"/>
        <end position="139"/>
    </location>
</feature>
<sequence>MKYWMNRSLYLSWIVTLALSLNMVGLIAARTKFFHLGAYYLFLLLAVVVAALYIAVNHFKFDLKRSDLVLYSLPLLMVLLSAATRPYDVDALKAYGLILVTLLLVTAVSFSKEQVEWLTKSYLLSALIFSVVMLVQRRLPYEEYNLLRYGIFFDDQQFYDINFTAAYLIIPNLIALYRFLEGQKIYLLVWIMISIPIIMTGSRGAVVPIILVLLYKLITKKGITFKQLLIFIGILLLSLFFIPNELRERFFAKSYMTDGSNIRRFSEWRLGFEIFLEKPILGQGMVAPIRLLSKFEQGMTAHNSFLVYLIHFGIVGTIAFIGQLLQIFSRLLKVSKDYIGMIFAFVFSMILIEANTSLIFIIPLIYFVIVGKADTSIRQGKLEHSE</sequence>
<evidence type="ECO:0000259" key="6">
    <source>
        <dbReference type="Pfam" id="PF04932"/>
    </source>
</evidence>
<accession>A0A1Q8EDG3</accession>
<reference evidence="8 10" key="3">
    <citation type="submission" date="2018-06" db="EMBL/GenBank/DDBJ databases">
        <authorList>
            <consortium name="Pathogen Informatics"/>
            <person name="Doyle S."/>
        </authorList>
    </citation>
    <scope>NUCLEOTIDE SEQUENCE [LARGE SCALE GENOMIC DNA]</scope>
    <source>
        <strain evidence="8 10">NCTC12957</strain>
    </source>
</reference>
<feature type="transmembrane region" description="Helical" evidence="5">
    <location>
        <begin position="159"/>
        <end position="180"/>
    </location>
</feature>
<feature type="domain" description="O-antigen ligase-related" evidence="6">
    <location>
        <begin position="189"/>
        <end position="321"/>
    </location>
</feature>
<feature type="transmembrane region" description="Helical" evidence="5">
    <location>
        <begin position="338"/>
        <end position="369"/>
    </location>
</feature>
<reference evidence="7" key="2">
    <citation type="submission" date="2016-12" db="EMBL/GenBank/DDBJ databases">
        <authorList>
            <person name="Song W.-J."/>
            <person name="Kurnit D.M."/>
        </authorList>
    </citation>
    <scope>NUCLEOTIDE SEQUENCE [LARGE SCALE GENOMIC DNA]</scope>
    <source>
        <strain evidence="7">ATCC 51725</strain>
    </source>
</reference>
<name>A0A1Q8EDG3_STRAI</name>
<feature type="transmembrane region" description="Helical" evidence="5">
    <location>
        <begin position="305"/>
        <end position="326"/>
    </location>
</feature>
<dbReference type="InterPro" id="IPR051533">
    <property type="entry name" value="WaaL-like"/>
</dbReference>
<protein>
    <submittedName>
        <fullName evidence="8">Lipid A core - O-antigen ligase and related enzymes</fullName>
    </submittedName>
</protein>
<dbReference type="Proteomes" id="UP000255213">
    <property type="component" value="Unassembled WGS sequence"/>
</dbReference>
<keyword evidence="4 5" id="KW-0472">Membrane</keyword>
<dbReference type="EMBL" id="MSJL01000019">
    <property type="protein sequence ID" value="OLF49822.1"/>
    <property type="molecule type" value="Genomic_DNA"/>
</dbReference>
<feature type="transmembrane region" description="Helical" evidence="5">
    <location>
        <begin position="227"/>
        <end position="246"/>
    </location>
</feature>